<dbReference type="EMBL" id="JAFBMS010000014">
    <property type="protein sequence ID" value="KAG9346943.1"/>
    <property type="molecule type" value="Genomic_DNA"/>
</dbReference>
<evidence type="ECO:0000313" key="2">
    <source>
        <dbReference type="EMBL" id="KAG9346943.1"/>
    </source>
</evidence>
<reference evidence="2" key="1">
    <citation type="thesis" date="2021" institute="BYU ScholarsArchive" country="Provo, UT, USA">
        <title>Applications of and Algorithms for Genome Assembly and Genomic Analyses with an Emphasis on Marine Teleosts.</title>
        <authorList>
            <person name="Pickett B.D."/>
        </authorList>
    </citation>
    <scope>NUCLEOTIDE SEQUENCE</scope>
    <source>
        <strain evidence="2">HI-2016</strain>
    </source>
</reference>
<organism evidence="2 3">
    <name type="scientific">Albula glossodonta</name>
    <name type="common">roundjaw bonefish</name>
    <dbReference type="NCBI Taxonomy" id="121402"/>
    <lineage>
        <taxon>Eukaryota</taxon>
        <taxon>Metazoa</taxon>
        <taxon>Chordata</taxon>
        <taxon>Craniata</taxon>
        <taxon>Vertebrata</taxon>
        <taxon>Euteleostomi</taxon>
        <taxon>Actinopterygii</taxon>
        <taxon>Neopterygii</taxon>
        <taxon>Teleostei</taxon>
        <taxon>Albuliformes</taxon>
        <taxon>Albulidae</taxon>
        <taxon>Albula</taxon>
    </lineage>
</organism>
<accession>A0A8T2P0M6</accession>
<dbReference type="Proteomes" id="UP000824540">
    <property type="component" value="Unassembled WGS sequence"/>
</dbReference>
<evidence type="ECO:0000313" key="3">
    <source>
        <dbReference type="Proteomes" id="UP000824540"/>
    </source>
</evidence>
<sequence length="105" mass="11449">MSFNGSSCLADVFRSMARACGVRVTEPALDSCFSHWFTQHSNALPPPPLILMEQSPAPEGTGSQHLHGNRGKQLPSSPRAGRAAWERWRGPLFTVVNDSVSAERC</sequence>
<comment type="caution">
    <text evidence="2">The sequence shown here is derived from an EMBL/GenBank/DDBJ whole genome shotgun (WGS) entry which is preliminary data.</text>
</comment>
<protein>
    <submittedName>
        <fullName evidence="2">Uncharacterized protein</fullName>
    </submittedName>
</protein>
<gene>
    <name evidence="2" type="ORF">JZ751_005870</name>
</gene>
<feature type="region of interest" description="Disordered" evidence="1">
    <location>
        <begin position="47"/>
        <end position="81"/>
    </location>
</feature>
<dbReference type="AlphaFoldDB" id="A0A8T2P0M6"/>
<proteinExistence type="predicted"/>
<keyword evidence="3" id="KW-1185">Reference proteome</keyword>
<evidence type="ECO:0000256" key="1">
    <source>
        <dbReference type="SAM" id="MobiDB-lite"/>
    </source>
</evidence>
<name>A0A8T2P0M6_9TELE</name>